<accession>A0A4S8J607</accession>
<evidence type="ECO:0000256" key="10">
    <source>
        <dbReference type="ARBA" id="ARBA00023052"/>
    </source>
</evidence>
<dbReference type="Gene3D" id="3.40.50.970">
    <property type="match status" value="1"/>
</dbReference>
<dbReference type="PANTHER" id="PTHR43452:SF6">
    <property type="entry name" value="PYRUVATE DECARBOXYLASE 2"/>
    <property type="match status" value="1"/>
</dbReference>
<comment type="cofactor">
    <cofactor evidence="3">
        <name>thiamine diphosphate</name>
        <dbReference type="ChEBI" id="CHEBI:58937"/>
    </cofactor>
</comment>
<dbReference type="GO" id="GO:0046872">
    <property type="term" value="F:metal ion binding"/>
    <property type="evidence" value="ECO:0007669"/>
    <property type="project" value="UniProtKB-KW"/>
</dbReference>
<evidence type="ECO:0000256" key="11">
    <source>
        <dbReference type="ARBA" id="ARBA00023239"/>
    </source>
</evidence>
<dbReference type="Proteomes" id="UP000317650">
    <property type="component" value="Chromosome 11"/>
</dbReference>
<evidence type="ECO:0000313" key="14">
    <source>
        <dbReference type="Proteomes" id="UP000317650"/>
    </source>
</evidence>
<dbReference type="SUPFAM" id="SSF52518">
    <property type="entry name" value="Thiamin diphosphate-binding fold (THDP-binding)"/>
    <property type="match status" value="1"/>
</dbReference>
<keyword evidence="8" id="KW-0210">Decarboxylase</keyword>
<dbReference type="EMBL" id="PYDT01000007">
    <property type="protein sequence ID" value="THU56911.1"/>
    <property type="molecule type" value="Genomic_DNA"/>
</dbReference>
<evidence type="ECO:0000256" key="7">
    <source>
        <dbReference type="ARBA" id="ARBA00022723"/>
    </source>
</evidence>
<keyword evidence="11" id="KW-0456">Lyase</keyword>
<dbReference type="GO" id="GO:0005829">
    <property type="term" value="C:cytosol"/>
    <property type="evidence" value="ECO:0007669"/>
    <property type="project" value="TreeGrafter"/>
</dbReference>
<sequence length="234" mass="25791">MGLEAAVEATVEFLSKAVKPVLVGGPKIRMQYGSIGWSVGATLGYAQAVKNRKRVIACIGDGSFQVPLPILMLRRQVPRMASTESADSDRLTSAWTAGDSAGRVDDAAVRAEQHHLPHQQRRVHHRGGDPRRTLQCHQKLELRRPGGRHPQRRGQVLDDEGEHSTRYTDGRAFAVSPNVRYEEELKEAIATAAGAKQDCLCFIEVIVHKDDTSKELLEWGSRVCSANSRAPNPQ</sequence>
<reference evidence="13 14" key="1">
    <citation type="journal article" date="2019" name="Nat. Plants">
        <title>Genome sequencing of Musa balbisiana reveals subgenome evolution and function divergence in polyploid bananas.</title>
        <authorList>
            <person name="Yao X."/>
        </authorList>
    </citation>
    <scope>NUCLEOTIDE SEQUENCE [LARGE SCALE GENOMIC DNA]</scope>
    <source>
        <strain evidence="14">cv. DH-PKW</strain>
        <tissue evidence="13">Leaves</tissue>
    </source>
</reference>
<dbReference type="InterPro" id="IPR012110">
    <property type="entry name" value="PDC/IPDC-like"/>
</dbReference>
<proteinExistence type="inferred from homology"/>
<evidence type="ECO:0000256" key="3">
    <source>
        <dbReference type="ARBA" id="ARBA00001964"/>
    </source>
</evidence>
<dbReference type="GO" id="GO:0004737">
    <property type="term" value="F:pyruvate decarboxylase activity"/>
    <property type="evidence" value="ECO:0007669"/>
    <property type="project" value="UniProtKB-EC"/>
</dbReference>
<feature type="region of interest" description="Disordered" evidence="12">
    <location>
        <begin position="143"/>
        <end position="167"/>
    </location>
</feature>
<keyword evidence="9" id="KW-0460">Magnesium</keyword>
<comment type="caution">
    <text evidence="13">The sequence shown here is derived from an EMBL/GenBank/DDBJ whole genome shotgun (WGS) entry which is preliminary data.</text>
</comment>
<evidence type="ECO:0000256" key="1">
    <source>
        <dbReference type="ARBA" id="ARBA00001041"/>
    </source>
</evidence>
<comment type="catalytic activity">
    <reaction evidence="1">
        <text>a 2-oxocarboxylate + H(+) = an aldehyde + CO2</text>
        <dbReference type="Rhea" id="RHEA:11628"/>
        <dbReference type="ChEBI" id="CHEBI:15378"/>
        <dbReference type="ChEBI" id="CHEBI:16526"/>
        <dbReference type="ChEBI" id="CHEBI:17478"/>
        <dbReference type="ChEBI" id="CHEBI:35179"/>
        <dbReference type="EC" id="4.1.1.1"/>
    </reaction>
</comment>
<dbReference type="GO" id="GO:0000949">
    <property type="term" value="P:aromatic amino acid family catabolic process to alcohol via Ehrlich pathway"/>
    <property type="evidence" value="ECO:0007669"/>
    <property type="project" value="TreeGrafter"/>
</dbReference>
<keyword evidence="7" id="KW-0479">Metal-binding</keyword>
<dbReference type="PANTHER" id="PTHR43452">
    <property type="entry name" value="PYRUVATE DECARBOXYLASE"/>
    <property type="match status" value="1"/>
</dbReference>
<evidence type="ECO:0000256" key="5">
    <source>
        <dbReference type="ARBA" id="ARBA00011881"/>
    </source>
</evidence>
<protein>
    <recommendedName>
        <fullName evidence="6">pyruvate decarboxylase</fullName>
        <ecNumber evidence="6">4.1.1.1</ecNumber>
    </recommendedName>
</protein>
<keyword evidence="14" id="KW-1185">Reference proteome</keyword>
<evidence type="ECO:0000256" key="8">
    <source>
        <dbReference type="ARBA" id="ARBA00022793"/>
    </source>
</evidence>
<evidence type="ECO:0000256" key="6">
    <source>
        <dbReference type="ARBA" id="ARBA00013202"/>
    </source>
</evidence>
<dbReference type="InterPro" id="IPR029061">
    <property type="entry name" value="THDP-binding"/>
</dbReference>
<comment type="subunit">
    <text evidence="5">Homotetramer.</text>
</comment>
<keyword evidence="10" id="KW-0786">Thiamine pyrophosphate</keyword>
<evidence type="ECO:0000313" key="13">
    <source>
        <dbReference type="EMBL" id="THU56911.1"/>
    </source>
</evidence>
<dbReference type="STRING" id="52838.A0A4S8J607"/>
<gene>
    <name evidence="13" type="ORF">C4D60_Mb11t22200</name>
</gene>
<organism evidence="13 14">
    <name type="scientific">Musa balbisiana</name>
    <name type="common">Banana</name>
    <dbReference type="NCBI Taxonomy" id="52838"/>
    <lineage>
        <taxon>Eukaryota</taxon>
        <taxon>Viridiplantae</taxon>
        <taxon>Streptophyta</taxon>
        <taxon>Embryophyta</taxon>
        <taxon>Tracheophyta</taxon>
        <taxon>Spermatophyta</taxon>
        <taxon>Magnoliopsida</taxon>
        <taxon>Liliopsida</taxon>
        <taxon>Zingiberales</taxon>
        <taxon>Musaceae</taxon>
        <taxon>Musa</taxon>
    </lineage>
</organism>
<evidence type="ECO:0000256" key="4">
    <source>
        <dbReference type="ARBA" id="ARBA00007812"/>
    </source>
</evidence>
<comment type="cofactor">
    <cofactor evidence="2">
        <name>a metal cation</name>
        <dbReference type="ChEBI" id="CHEBI:25213"/>
    </cofactor>
</comment>
<name>A0A4S8J607_MUSBA</name>
<evidence type="ECO:0000256" key="2">
    <source>
        <dbReference type="ARBA" id="ARBA00001920"/>
    </source>
</evidence>
<dbReference type="AlphaFoldDB" id="A0A4S8J607"/>
<evidence type="ECO:0000256" key="12">
    <source>
        <dbReference type="SAM" id="MobiDB-lite"/>
    </source>
</evidence>
<dbReference type="EC" id="4.1.1.1" evidence="6"/>
<comment type="similarity">
    <text evidence="4">Belongs to the TPP enzyme family.</text>
</comment>
<evidence type="ECO:0000256" key="9">
    <source>
        <dbReference type="ARBA" id="ARBA00022842"/>
    </source>
</evidence>